<dbReference type="InterPro" id="IPR029242">
    <property type="entry name" value="MLANA"/>
</dbReference>
<evidence type="ECO:0008006" key="5">
    <source>
        <dbReference type="Google" id="ProtNLM"/>
    </source>
</evidence>
<feature type="region of interest" description="Disordered" evidence="1">
    <location>
        <begin position="112"/>
        <end position="136"/>
    </location>
</feature>
<accession>A0A8T2KFL4</accession>
<reference evidence="3" key="1">
    <citation type="thesis" date="2020" institute="ProQuest LLC" country="789 East Eisenhower Parkway, Ann Arbor, MI, USA">
        <title>Comparative Genomics and Chromosome Evolution.</title>
        <authorList>
            <person name="Mudd A.B."/>
        </authorList>
    </citation>
    <scope>NUCLEOTIDE SEQUENCE</scope>
    <source>
        <strain evidence="3">Female2</strain>
        <tissue evidence="3">Blood</tissue>
    </source>
</reference>
<dbReference type="EMBL" id="JAACNH010000001">
    <property type="protein sequence ID" value="KAG8455173.1"/>
    <property type="molecule type" value="Genomic_DNA"/>
</dbReference>
<evidence type="ECO:0000256" key="1">
    <source>
        <dbReference type="SAM" id="MobiDB-lite"/>
    </source>
</evidence>
<feature type="transmembrane region" description="Helical" evidence="2">
    <location>
        <begin position="49"/>
        <end position="69"/>
    </location>
</feature>
<keyword evidence="4" id="KW-1185">Reference proteome</keyword>
<keyword evidence="2" id="KW-0812">Transmembrane</keyword>
<proteinExistence type="predicted"/>
<dbReference type="Proteomes" id="UP000812440">
    <property type="component" value="Chromosome 1"/>
</dbReference>
<dbReference type="PANTHER" id="PTHR15305:SF0">
    <property type="entry name" value="MELANOMA ANTIGEN RECOGNIZED BY T-CELLS 1"/>
    <property type="match status" value="1"/>
</dbReference>
<dbReference type="Pfam" id="PF14991">
    <property type="entry name" value="MLANA"/>
    <property type="match status" value="1"/>
</dbReference>
<evidence type="ECO:0000313" key="3">
    <source>
        <dbReference type="EMBL" id="KAG8455173.1"/>
    </source>
</evidence>
<comment type="caution">
    <text evidence="3">The sequence shown here is derived from an EMBL/GenBank/DDBJ whole genome shotgun (WGS) entry which is preliminary data.</text>
</comment>
<protein>
    <recommendedName>
        <fullName evidence="5">Melan-A</fullName>
    </recommendedName>
</protein>
<evidence type="ECO:0000256" key="2">
    <source>
        <dbReference type="SAM" id="Phobius"/>
    </source>
</evidence>
<dbReference type="PANTHER" id="PTHR15305">
    <property type="entry name" value="MELANOMA ANTIGEN RECOGNIZED BY T-CELLS 1"/>
    <property type="match status" value="1"/>
</dbReference>
<evidence type="ECO:0000313" key="4">
    <source>
        <dbReference type="Proteomes" id="UP000812440"/>
    </source>
</evidence>
<dbReference type="OrthoDB" id="9946040at2759"/>
<keyword evidence="2" id="KW-0472">Membrane</keyword>
<gene>
    <name evidence="3" type="ORF">GDO86_001389</name>
</gene>
<dbReference type="AlphaFoldDB" id="A0A8T2KFL4"/>
<name>A0A8T2KFL4_9PIPI</name>
<dbReference type="GO" id="GO:0042470">
    <property type="term" value="C:melanosome"/>
    <property type="evidence" value="ECO:0007669"/>
    <property type="project" value="InterPro"/>
</dbReference>
<keyword evidence="2" id="KW-1133">Transmembrane helix</keyword>
<organism evidence="3 4">
    <name type="scientific">Hymenochirus boettgeri</name>
    <name type="common">Congo dwarf clawed frog</name>
    <dbReference type="NCBI Taxonomy" id="247094"/>
    <lineage>
        <taxon>Eukaryota</taxon>
        <taxon>Metazoa</taxon>
        <taxon>Chordata</taxon>
        <taxon>Craniata</taxon>
        <taxon>Vertebrata</taxon>
        <taxon>Euteleostomi</taxon>
        <taxon>Amphibia</taxon>
        <taxon>Batrachia</taxon>
        <taxon>Anura</taxon>
        <taxon>Pipoidea</taxon>
        <taxon>Pipidae</taxon>
        <taxon>Pipinae</taxon>
        <taxon>Hymenochirus</taxon>
    </lineage>
</organism>
<sequence>MPIEQSFYFQFNRARQRGRLTMPRPNTTNVFSSSSRSYRGSGLSVGESAGIAILAVIIAAIIVIGCWYYKRRSGYKILKSPSFNGATIRSFLGGSGENAECKVPLQDYSTLNPMVPGAPPAYEKLSPESQPPPYTP</sequence>